<reference evidence="2" key="1">
    <citation type="journal article" date="2020" name="Stud. Mycol.">
        <title>101 Dothideomycetes genomes: a test case for predicting lifestyles and emergence of pathogens.</title>
        <authorList>
            <person name="Haridas S."/>
            <person name="Albert R."/>
            <person name="Binder M."/>
            <person name="Bloem J."/>
            <person name="Labutti K."/>
            <person name="Salamov A."/>
            <person name="Andreopoulos B."/>
            <person name="Baker S."/>
            <person name="Barry K."/>
            <person name="Bills G."/>
            <person name="Bluhm B."/>
            <person name="Cannon C."/>
            <person name="Castanera R."/>
            <person name="Culley D."/>
            <person name="Daum C."/>
            <person name="Ezra D."/>
            <person name="Gonzalez J."/>
            <person name="Henrissat B."/>
            <person name="Kuo A."/>
            <person name="Liang C."/>
            <person name="Lipzen A."/>
            <person name="Lutzoni F."/>
            <person name="Magnuson J."/>
            <person name="Mondo S."/>
            <person name="Nolan M."/>
            <person name="Ohm R."/>
            <person name="Pangilinan J."/>
            <person name="Park H.-J."/>
            <person name="Ramirez L."/>
            <person name="Alfaro M."/>
            <person name="Sun H."/>
            <person name="Tritt A."/>
            <person name="Yoshinaga Y."/>
            <person name="Zwiers L.-H."/>
            <person name="Turgeon B."/>
            <person name="Goodwin S."/>
            <person name="Spatafora J."/>
            <person name="Crous P."/>
            <person name="Grigoriev I."/>
        </authorList>
    </citation>
    <scope>NUCLEOTIDE SEQUENCE</scope>
    <source>
        <strain evidence="2">CBS 121167</strain>
    </source>
</reference>
<evidence type="ECO:0000313" key="3">
    <source>
        <dbReference type="Proteomes" id="UP000799438"/>
    </source>
</evidence>
<keyword evidence="1" id="KW-1133">Transmembrane helix</keyword>
<keyword evidence="1" id="KW-0472">Membrane</keyword>
<accession>A0A6A6BHB6</accession>
<feature type="transmembrane region" description="Helical" evidence="1">
    <location>
        <begin position="51"/>
        <end position="76"/>
    </location>
</feature>
<dbReference type="Proteomes" id="UP000799438">
    <property type="component" value="Unassembled WGS sequence"/>
</dbReference>
<gene>
    <name evidence="2" type="ORF">K452DRAFT_13985</name>
</gene>
<evidence type="ECO:0000256" key="1">
    <source>
        <dbReference type="SAM" id="Phobius"/>
    </source>
</evidence>
<sequence length="99" mass="11273">MAVSVVVVVVVVVVAAHIYAHYTRTLRAHTHTHTPWIPLCMYICRVLSSSFFLLFLALLLNFFCFCMGFLFVACGFPMDNGTNGWHGIVWMGLYERGRE</sequence>
<protein>
    <submittedName>
        <fullName evidence="2">Uncharacterized protein</fullName>
    </submittedName>
</protein>
<proteinExistence type="predicted"/>
<dbReference type="RefSeq" id="XP_033398700.1">
    <property type="nucleotide sequence ID" value="XM_033535398.1"/>
</dbReference>
<keyword evidence="1" id="KW-0812">Transmembrane</keyword>
<dbReference type="GeneID" id="54292892"/>
<organism evidence="2 3">
    <name type="scientific">Aplosporella prunicola CBS 121167</name>
    <dbReference type="NCBI Taxonomy" id="1176127"/>
    <lineage>
        <taxon>Eukaryota</taxon>
        <taxon>Fungi</taxon>
        <taxon>Dikarya</taxon>
        <taxon>Ascomycota</taxon>
        <taxon>Pezizomycotina</taxon>
        <taxon>Dothideomycetes</taxon>
        <taxon>Dothideomycetes incertae sedis</taxon>
        <taxon>Botryosphaeriales</taxon>
        <taxon>Aplosporellaceae</taxon>
        <taxon>Aplosporella</taxon>
    </lineage>
</organism>
<name>A0A6A6BHB6_9PEZI</name>
<dbReference type="AlphaFoldDB" id="A0A6A6BHB6"/>
<evidence type="ECO:0000313" key="2">
    <source>
        <dbReference type="EMBL" id="KAF2142988.1"/>
    </source>
</evidence>
<dbReference type="EMBL" id="ML995483">
    <property type="protein sequence ID" value="KAF2142988.1"/>
    <property type="molecule type" value="Genomic_DNA"/>
</dbReference>
<keyword evidence="3" id="KW-1185">Reference proteome</keyword>